<dbReference type="PRINTS" id="PR01803">
    <property type="entry name" value="TCSIALIDASE"/>
</dbReference>
<dbReference type="InterPro" id="IPR008377">
    <property type="entry name" value="Sialidase_trypan"/>
</dbReference>
<feature type="compositionally biased region" description="Polar residues" evidence="1">
    <location>
        <begin position="990"/>
        <end position="999"/>
    </location>
</feature>
<reference evidence="5 6" key="1">
    <citation type="journal article" date="2018" name="Microb. Genom.">
        <title>Expanding an expanded genome: long-read sequencing of Trypanosoma cruzi.</title>
        <authorList>
            <person name="Berna L."/>
            <person name="Rodriguez M."/>
            <person name="Chiribao M.L."/>
            <person name="Parodi-Talice A."/>
            <person name="Pita S."/>
            <person name="Rijo G."/>
            <person name="Alvarez-Valin F."/>
            <person name="Robello C."/>
        </authorList>
    </citation>
    <scope>NUCLEOTIDE SEQUENCE [LARGE SCALE GENOMIC DNA]</scope>
    <source>
        <strain evidence="5 6">Dm28c</strain>
    </source>
</reference>
<dbReference type="InterPro" id="IPR036278">
    <property type="entry name" value="Sialidase_sf"/>
</dbReference>
<dbReference type="SUPFAM" id="SSF50939">
    <property type="entry name" value="Sialidases"/>
    <property type="match status" value="1"/>
</dbReference>
<dbReference type="VEuPathDB" id="TriTrypDB:TcG_03458"/>
<dbReference type="Pfam" id="PF13859">
    <property type="entry name" value="BNR_3"/>
    <property type="match status" value="1"/>
</dbReference>
<accession>A0A2V2UTJ2</accession>
<organism evidence="5 6">
    <name type="scientific">Trypanosoma cruzi</name>
    <dbReference type="NCBI Taxonomy" id="5693"/>
    <lineage>
        <taxon>Eukaryota</taxon>
        <taxon>Discoba</taxon>
        <taxon>Euglenozoa</taxon>
        <taxon>Kinetoplastea</taxon>
        <taxon>Metakinetoplastina</taxon>
        <taxon>Trypanosomatida</taxon>
        <taxon>Trypanosomatidae</taxon>
        <taxon>Trypanosoma</taxon>
        <taxon>Schizotrypanum</taxon>
    </lineage>
</organism>
<evidence type="ECO:0000313" key="6">
    <source>
        <dbReference type="Proteomes" id="UP000246121"/>
    </source>
</evidence>
<feature type="region of interest" description="Disordered" evidence="1">
    <location>
        <begin position="799"/>
        <end position="999"/>
    </location>
</feature>
<feature type="compositionally biased region" description="Basic and acidic residues" evidence="1">
    <location>
        <begin position="812"/>
        <end position="823"/>
    </location>
</feature>
<feature type="compositionally biased region" description="Polar residues" evidence="1">
    <location>
        <begin position="799"/>
        <end position="811"/>
    </location>
</feature>
<dbReference type="Pfam" id="PF12429">
    <property type="entry name" value="DUF3676"/>
    <property type="match status" value="1"/>
</dbReference>
<feature type="compositionally biased region" description="Polar residues" evidence="1">
    <location>
        <begin position="875"/>
        <end position="917"/>
    </location>
</feature>
<dbReference type="VEuPathDB" id="TriTrypDB:BCY84_09098"/>
<feature type="compositionally biased region" description="Polar residues" evidence="1">
    <location>
        <begin position="717"/>
        <end position="728"/>
    </location>
</feature>
<feature type="region of interest" description="Disordered" evidence="1">
    <location>
        <begin position="717"/>
        <end position="780"/>
    </location>
</feature>
<dbReference type="VEuPathDB" id="TriTrypDB:TcCLB.507555.50"/>
<dbReference type="VEuPathDB" id="TriTrypDB:C4B63_153g14"/>
<protein>
    <submittedName>
        <fullName evidence="5">Putative trans-sialidase, Group VIII</fullName>
    </submittedName>
</protein>
<feature type="compositionally biased region" description="Polar residues" evidence="1">
    <location>
        <begin position="926"/>
        <end position="955"/>
    </location>
</feature>
<feature type="domain" description="DUF3676" evidence="2">
    <location>
        <begin position="729"/>
        <end position="958"/>
    </location>
</feature>
<gene>
    <name evidence="5" type="ORF">C4B63_153g14</name>
</gene>
<dbReference type="VEuPathDB" id="TriTrypDB:Tc_MARK_5288"/>
<feature type="compositionally biased region" description="Acidic residues" evidence="1">
    <location>
        <begin position="831"/>
        <end position="840"/>
    </location>
</feature>
<dbReference type="VEuPathDB" id="TriTrypDB:C3747_7g617"/>
<dbReference type="Pfam" id="PF22925">
    <property type="entry name" value="TS_C"/>
    <property type="match status" value="1"/>
</dbReference>
<dbReference type="CDD" id="cd15482">
    <property type="entry name" value="Sialidase_non-viral"/>
    <property type="match status" value="1"/>
</dbReference>
<dbReference type="GO" id="GO:0004308">
    <property type="term" value="F:exo-alpha-sialidase activity"/>
    <property type="evidence" value="ECO:0007669"/>
    <property type="project" value="InterPro"/>
</dbReference>
<dbReference type="VEuPathDB" id="TriTrypDB:Tc_MARK_9784"/>
<feature type="compositionally biased region" description="Low complexity" evidence="1">
    <location>
        <begin position="865"/>
        <end position="874"/>
    </location>
</feature>
<dbReference type="VEuPathDB" id="TriTrypDB:TcCL_Unassigned01422"/>
<feature type="domain" description="Trans-sialidase C-terminal" evidence="4">
    <location>
        <begin position="499"/>
        <end position="699"/>
    </location>
</feature>
<dbReference type="VEuPathDB" id="TriTrypDB:TCDM_09678"/>
<dbReference type="Proteomes" id="UP000246121">
    <property type="component" value="Unassembled WGS sequence"/>
</dbReference>
<feature type="compositionally biased region" description="Basic and acidic residues" evidence="1">
    <location>
        <begin position="855"/>
        <end position="864"/>
    </location>
</feature>
<feature type="compositionally biased region" description="Basic and acidic residues" evidence="1">
    <location>
        <begin position="737"/>
        <end position="748"/>
    </location>
</feature>
<dbReference type="VEuPathDB" id="TriTrypDB:TCSYLVIO_010655"/>
<feature type="compositionally biased region" description="Polar residues" evidence="1">
    <location>
        <begin position="972"/>
        <end position="982"/>
    </location>
</feature>
<dbReference type="VEuPathDB" id="TriTrypDB:TcBrA4_0140470"/>
<dbReference type="SUPFAM" id="SSF49899">
    <property type="entry name" value="Concanavalin A-like lectins/glucanases"/>
    <property type="match status" value="1"/>
</dbReference>
<dbReference type="AlphaFoldDB" id="A0A2V2UTJ2"/>
<feature type="compositionally biased region" description="Low complexity" evidence="1">
    <location>
        <begin position="763"/>
        <end position="780"/>
    </location>
</feature>
<dbReference type="InterPro" id="IPR022144">
    <property type="entry name" value="DUF3676"/>
</dbReference>
<dbReference type="Pfam" id="PF11052">
    <property type="entry name" value="Tr-sialidase_C"/>
    <property type="match status" value="1"/>
</dbReference>
<name>A0A2V2UTJ2_TRYCR</name>
<comment type="caution">
    <text evidence="5">The sequence shown here is derived from an EMBL/GenBank/DDBJ whole genome shotgun (WGS) entry which is preliminary data.</text>
</comment>
<evidence type="ECO:0000313" key="5">
    <source>
        <dbReference type="EMBL" id="PWU85583.1"/>
    </source>
</evidence>
<evidence type="ECO:0000259" key="2">
    <source>
        <dbReference type="Pfam" id="PF12429"/>
    </source>
</evidence>
<feature type="compositionally biased region" description="Basic and acidic residues" evidence="1">
    <location>
        <begin position="957"/>
        <end position="968"/>
    </location>
</feature>
<dbReference type="InterPro" id="IPR055239">
    <property type="entry name" value="TS_C"/>
</dbReference>
<evidence type="ECO:0000259" key="3">
    <source>
        <dbReference type="Pfam" id="PF13859"/>
    </source>
</evidence>
<dbReference type="InterPro" id="IPR013320">
    <property type="entry name" value="ConA-like_dom_sf"/>
</dbReference>
<feature type="domain" description="Sialidase" evidence="3">
    <location>
        <begin position="104"/>
        <end position="440"/>
    </location>
</feature>
<feature type="compositionally biased region" description="Basic and acidic residues" evidence="1">
    <location>
        <begin position="25"/>
        <end position="34"/>
    </location>
</feature>
<dbReference type="VEuPathDB" id="TriTrypDB:TcCLB.505993.30"/>
<proteinExistence type="predicted"/>
<feature type="region of interest" description="Disordered" evidence="1">
    <location>
        <begin position="1"/>
        <end position="39"/>
    </location>
</feature>
<feature type="compositionally biased region" description="Acidic residues" evidence="1">
    <location>
        <begin position="749"/>
        <end position="762"/>
    </location>
</feature>
<dbReference type="EMBL" id="PRFA01000153">
    <property type="protein sequence ID" value="PWU85583.1"/>
    <property type="molecule type" value="Genomic_DNA"/>
</dbReference>
<sequence>MLSRVAAVKAPRTDNRRRVTGSSGGRREGGESEPQRPNMSRHVFTSAVLLLLVVMMCDTGGAASARGSNVKKAVDALREIGWEKLDNWEDVPDAGVKYGSLRGPSLVDLQGHVFAVAEANCKDGDKCSEVGFTGIASKYLGLNVDSGSMEISTANAGIFGTGLLKEGSGGIHTANGITRPTTLVIGESVYMLLGNYSHKKPQIEGKNERGLLLLKGTLTDEGGKKKIKWNETHVVNPQGIGYSHSLTELIGGGGSGAVMSDGAIVFPMQAKKSDGTSVLLSMRFSNSGNKWELSYETPGNGCRDPTLAKWKEDEDDERLFMMAHCAGGYYDVHRSTLHGINWYEHLKPITRVWGNSHNRKGYGVQSGSTTAIIEEKEVMLITAPVYPKEENEGRKGRLHLWVTDTARVHDVGPVSRGEDDAAASSLLLKEKNNELISLYENKKGGAYNLVALRLTEKLERIKEVVKTWKDLDGALQSCSSGSSGTVGPRKKGMCNGPVPTDGLVGFLSGNFSENTWKDEYLGVNATVTNGEKRVPNGLTFKGSGAGAVWPVGDMGQTVPYYFANNAFTLVATVSIHEVPQSGSIPLMGVRMNDTDSTVLFGLSYTQGKKWLAIAEDAGNTEDVGDWEPNKTYQVGLQMDFEEWSVFLDGKEIHNTEYDDHLFDFHRISHFYIGGDSKHQSATGGHVTVTNVMLYNEKLYNGELHKLHASKVTIPSLSAEKQPTGQVTGTDALVASEPKSEESATRHEELTEDDIDEEEENSADDLAPAASSSEAAAGSSVPEPAIALEIAENSLQKDNAQFSGGETSQQFTPHEDYKSMKRGSDVQTQDPQSEESTEVADVEGFSESNDAQQPVKDGEANDRSGKSTSSVSASSDMDTATETVDSEQQVQQSTELSTENEGPRSTGTGTTDAGQSFSLEARDGNSERTMNSDSSLTPSKSDAENTSAENTDNISWTERAEVSSEEGKEALQTVDTAPASSITAPGKTKIPSESNATAPSDTDILLEKGHLGELAAIYITGDSTVHGCVSPVLLLLPLGLWGTAALC</sequence>
<dbReference type="InterPro" id="IPR011040">
    <property type="entry name" value="Sialidase"/>
</dbReference>
<evidence type="ECO:0000259" key="4">
    <source>
        <dbReference type="Pfam" id="PF22925"/>
    </source>
</evidence>
<dbReference type="Gene3D" id="2.120.10.10">
    <property type="match status" value="1"/>
</dbReference>
<dbReference type="VEuPathDB" id="TriTrypDB:TCSYLVIO_007720"/>
<dbReference type="VEuPathDB" id="TriTrypDB:TcCLB.511831.10"/>
<dbReference type="InterPro" id="IPR021287">
    <property type="entry name" value="Trans-sialidase_CS"/>
</dbReference>
<dbReference type="Gene3D" id="2.60.120.200">
    <property type="match status" value="1"/>
</dbReference>
<evidence type="ECO:0000256" key="1">
    <source>
        <dbReference type="SAM" id="MobiDB-lite"/>
    </source>
</evidence>